<gene>
    <name evidence="10" type="ORF">JJB79_08645</name>
</gene>
<dbReference type="Proteomes" id="UP000809137">
    <property type="component" value="Unassembled WGS sequence"/>
</dbReference>
<evidence type="ECO:0000256" key="2">
    <source>
        <dbReference type="ARBA" id="ARBA00022801"/>
    </source>
</evidence>
<feature type="chain" id="PRO_5047447012" evidence="8">
    <location>
        <begin position="24"/>
        <end position="397"/>
    </location>
</feature>
<evidence type="ECO:0000256" key="1">
    <source>
        <dbReference type="ARBA" id="ARBA00005641"/>
    </source>
</evidence>
<evidence type="ECO:0000256" key="8">
    <source>
        <dbReference type="SAM" id="SignalP"/>
    </source>
</evidence>
<evidence type="ECO:0000259" key="9">
    <source>
        <dbReference type="Pfam" id="PF00150"/>
    </source>
</evidence>
<comment type="caution">
    <text evidence="10">The sequence shown here is derived from an EMBL/GenBank/DDBJ whole genome shotgun (WGS) entry which is preliminary data.</text>
</comment>
<keyword evidence="11" id="KW-1185">Reference proteome</keyword>
<evidence type="ECO:0000256" key="3">
    <source>
        <dbReference type="ARBA" id="ARBA00023001"/>
    </source>
</evidence>
<dbReference type="EMBL" id="JAFCXS010000005">
    <property type="protein sequence ID" value="MBM0747481.1"/>
    <property type="molecule type" value="Genomic_DNA"/>
</dbReference>
<evidence type="ECO:0000313" key="11">
    <source>
        <dbReference type="Proteomes" id="UP000809137"/>
    </source>
</evidence>
<evidence type="ECO:0000313" key="10">
    <source>
        <dbReference type="EMBL" id="MBM0747481.1"/>
    </source>
</evidence>
<feature type="domain" description="Glycoside hydrolase family 5" evidence="9">
    <location>
        <begin position="43"/>
        <end position="348"/>
    </location>
</feature>
<dbReference type="InterPro" id="IPR001547">
    <property type="entry name" value="Glyco_hydro_5"/>
</dbReference>
<reference evidence="10 11" key="1">
    <citation type="submission" date="2021-01" db="EMBL/GenBank/DDBJ databases">
        <title>Complete genome sequence of Pantoea eucrina OB49, a heavy metal tolerant bacterium with PGPR potential isolated from wheat in Algeria.</title>
        <authorList>
            <person name="Lekired A."/>
            <person name="Ouzari I.H."/>
        </authorList>
    </citation>
    <scope>NUCLEOTIDE SEQUENCE [LARGE SCALE GENOMIC DNA]</scope>
    <source>
        <strain evidence="10 11">OB49</strain>
    </source>
</reference>
<evidence type="ECO:0000256" key="6">
    <source>
        <dbReference type="ARBA" id="ARBA00023326"/>
    </source>
</evidence>
<dbReference type="InterPro" id="IPR017853">
    <property type="entry name" value="GH"/>
</dbReference>
<dbReference type="PANTHER" id="PTHR31297">
    <property type="entry name" value="GLUCAN ENDO-1,6-BETA-GLUCOSIDASE B"/>
    <property type="match status" value="1"/>
</dbReference>
<dbReference type="InterPro" id="IPR050386">
    <property type="entry name" value="Glycosyl_hydrolase_5"/>
</dbReference>
<keyword evidence="6" id="KW-0624">Polysaccharide degradation</keyword>
<sequence length="397" mass="45282">MRAFLTTIILFSTLALTSPVSIAADAMAFWSASRHGANSFNRLPPDSAYFTALHDYGASWVRLSWDKWPTQQRDFLLGNADEYRGLDAGDLQTLIRTLDRAWAAGLHVVITPLSLPGMRWAQNNGGKFDDRLWQDKAWWDASVRYWHDLATALRHHPAIAAYNLINEPAPEKNGGLAEHASSETMARWYQQQRGGSRDLPAFYAALIAAIREADAVTPIMVDSGWYAAADAFDYWPEALHDPRILYSVHMYEPYTATSAPNARRKKPWPYPGYVPFGEDMQQWDAARVADYLAKPFDWAARNGIDKRQLVVSEFGCVRTLTGCTRYLEDVLTVLDSHNAHWAFYSFREDSWDGMDYELGRQKVPWRYWQAAEKNLPDPLPRSATKEFEPIRKRLAGQ</sequence>
<name>A0ABS1Z5T0_9GAMM</name>
<evidence type="ECO:0000256" key="4">
    <source>
        <dbReference type="ARBA" id="ARBA00023277"/>
    </source>
</evidence>
<keyword evidence="2 7" id="KW-0378">Hydrolase</keyword>
<keyword evidence="4" id="KW-0119">Carbohydrate metabolism</keyword>
<proteinExistence type="inferred from homology"/>
<keyword evidence="8" id="KW-0732">Signal</keyword>
<dbReference type="SUPFAM" id="SSF51445">
    <property type="entry name" value="(Trans)glycosidases"/>
    <property type="match status" value="1"/>
</dbReference>
<dbReference type="PANTHER" id="PTHR31297:SF41">
    <property type="entry name" value="ENDOGLUCANASE, PUTATIVE (AFU_ORTHOLOGUE AFUA_5G01830)-RELATED"/>
    <property type="match status" value="1"/>
</dbReference>
<dbReference type="Pfam" id="PF00150">
    <property type="entry name" value="Cellulase"/>
    <property type="match status" value="1"/>
</dbReference>
<comment type="similarity">
    <text evidence="1 7">Belongs to the glycosyl hydrolase 5 (cellulase A) family.</text>
</comment>
<organism evidence="10 11">
    <name type="scientific">Pantoea eucrina</name>
    <dbReference type="NCBI Taxonomy" id="472693"/>
    <lineage>
        <taxon>Bacteria</taxon>
        <taxon>Pseudomonadati</taxon>
        <taxon>Pseudomonadota</taxon>
        <taxon>Gammaproteobacteria</taxon>
        <taxon>Enterobacterales</taxon>
        <taxon>Erwiniaceae</taxon>
        <taxon>Pantoea</taxon>
    </lineage>
</organism>
<keyword evidence="3" id="KW-0136">Cellulose degradation</keyword>
<evidence type="ECO:0000256" key="5">
    <source>
        <dbReference type="ARBA" id="ARBA00023295"/>
    </source>
</evidence>
<evidence type="ECO:0000256" key="7">
    <source>
        <dbReference type="RuleBase" id="RU361153"/>
    </source>
</evidence>
<keyword evidence="5 7" id="KW-0326">Glycosidase</keyword>
<dbReference type="RefSeq" id="WP_052246561.1">
    <property type="nucleotide sequence ID" value="NZ_CP083450.1"/>
</dbReference>
<protein>
    <submittedName>
        <fullName evidence="10">Cellulase family glycosylhydrolase</fullName>
    </submittedName>
</protein>
<dbReference type="Gene3D" id="3.20.20.80">
    <property type="entry name" value="Glycosidases"/>
    <property type="match status" value="1"/>
</dbReference>
<feature type="signal peptide" evidence="8">
    <location>
        <begin position="1"/>
        <end position="23"/>
    </location>
</feature>
<dbReference type="GeneID" id="84693110"/>
<accession>A0ABS1Z5T0</accession>